<evidence type="ECO:0000259" key="3">
    <source>
        <dbReference type="Pfam" id="PF08450"/>
    </source>
</evidence>
<dbReference type="Gene3D" id="2.120.10.30">
    <property type="entry name" value="TolB, C-terminal domain"/>
    <property type="match status" value="1"/>
</dbReference>
<protein>
    <submittedName>
        <fullName evidence="4">Gluconolactonase</fullName>
    </submittedName>
</protein>
<feature type="binding site" evidence="2">
    <location>
        <position position="43"/>
    </location>
    <ligand>
        <name>a divalent metal cation</name>
        <dbReference type="ChEBI" id="CHEBI:60240"/>
    </ligand>
</feature>
<dbReference type="Pfam" id="PF08450">
    <property type="entry name" value="SGL"/>
    <property type="match status" value="1"/>
</dbReference>
<evidence type="ECO:0000313" key="4">
    <source>
        <dbReference type="EMBL" id="PWS34754.1"/>
    </source>
</evidence>
<dbReference type="Proteomes" id="UP000245765">
    <property type="component" value="Unassembled WGS sequence"/>
</dbReference>
<dbReference type="AlphaFoldDB" id="A0A317F6V4"/>
<keyword evidence="5" id="KW-1185">Reference proteome</keyword>
<proteinExistence type="predicted"/>
<dbReference type="GO" id="GO:0046872">
    <property type="term" value="F:metal ion binding"/>
    <property type="evidence" value="ECO:0007669"/>
    <property type="project" value="UniProtKB-KW"/>
</dbReference>
<dbReference type="RefSeq" id="WP_109873205.1">
    <property type="nucleotide sequence ID" value="NZ_QGNA01000006.1"/>
</dbReference>
<dbReference type="InterPro" id="IPR011042">
    <property type="entry name" value="6-blade_b-propeller_TolB-like"/>
</dbReference>
<feature type="active site" description="Proton donor/acceptor" evidence="1">
    <location>
        <position position="227"/>
    </location>
</feature>
<evidence type="ECO:0000256" key="2">
    <source>
        <dbReference type="PIRSR" id="PIRSR605511-2"/>
    </source>
</evidence>
<reference evidence="5" key="1">
    <citation type="submission" date="2018-05" db="EMBL/GenBank/DDBJ databases">
        <authorList>
            <person name="Du Z."/>
            <person name="Wang X."/>
        </authorList>
    </citation>
    <scope>NUCLEOTIDE SEQUENCE [LARGE SCALE GENOMIC DNA]</scope>
    <source>
        <strain evidence="5">CQN31</strain>
    </source>
</reference>
<feature type="binding site" evidence="2">
    <location>
        <position position="175"/>
    </location>
    <ligand>
        <name>a divalent metal cation</name>
        <dbReference type="ChEBI" id="CHEBI:60240"/>
    </ligand>
</feature>
<dbReference type="SUPFAM" id="SSF63829">
    <property type="entry name" value="Calcium-dependent phosphotriesterase"/>
    <property type="match status" value="1"/>
</dbReference>
<comment type="caution">
    <text evidence="4">The sequence shown here is derived from an EMBL/GenBank/DDBJ whole genome shotgun (WGS) entry which is preliminary data.</text>
</comment>
<name>A0A317F6V4_9PROT</name>
<comment type="cofactor">
    <cofactor evidence="2">
        <name>Zn(2+)</name>
        <dbReference type="ChEBI" id="CHEBI:29105"/>
    </cofactor>
    <text evidence="2">Binds 1 divalent metal cation per subunit.</text>
</comment>
<feature type="binding site" evidence="2">
    <location>
        <position position="128"/>
    </location>
    <ligand>
        <name>substrate</name>
    </ligand>
</feature>
<dbReference type="PANTHER" id="PTHR47572:SF5">
    <property type="entry name" value="BLR2277 PROTEIN"/>
    <property type="match status" value="1"/>
</dbReference>
<dbReference type="PRINTS" id="PR01790">
    <property type="entry name" value="SMP30FAMILY"/>
</dbReference>
<dbReference type="InterPro" id="IPR005511">
    <property type="entry name" value="SMP-30"/>
</dbReference>
<organism evidence="4 5">
    <name type="scientific">Falsiroseomonas bella</name>
    <dbReference type="NCBI Taxonomy" id="2184016"/>
    <lineage>
        <taxon>Bacteria</taxon>
        <taxon>Pseudomonadati</taxon>
        <taxon>Pseudomonadota</taxon>
        <taxon>Alphaproteobacteria</taxon>
        <taxon>Acetobacterales</taxon>
        <taxon>Roseomonadaceae</taxon>
        <taxon>Falsiroseomonas</taxon>
    </lineage>
</organism>
<evidence type="ECO:0000313" key="5">
    <source>
        <dbReference type="Proteomes" id="UP000245765"/>
    </source>
</evidence>
<feature type="domain" description="SMP-30/Gluconolactonase/LRE-like region" evidence="3">
    <location>
        <begin position="43"/>
        <end position="285"/>
    </location>
</feature>
<dbReference type="PANTHER" id="PTHR47572">
    <property type="entry name" value="LIPOPROTEIN-RELATED"/>
    <property type="match status" value="1"/>
</dbReference>
<dbReference type="OrthoDB" id="241638at2"/>
<evidence type="ECO:0000256" key="1">
    <source>
        <dbReference type="PIRSR" id="PIRSR605511-1"/>
    </source>
</evidence>
<dbReference type="EMBL" id="QGNA01000006">
    <property type="protein sequence ID" value="PWS34754.1"/>
    <property type="molecule type" value="Genomic_DNA"/>
</dbReference>
<keyword evidence="2" id="KW-0479">Metal-binding</keyword>
<dbReference type="InterPro" id="IPR013658">
    <property type="entry name" value="SGL"/>
</dbReference>
<sequence length="310" mass="33391">MFAAPLVIQAELFTRLPDALRIEGRHTDWSRARGAGPLHSFLEGPAFDRAGNFYCTDLNHGRIFRVSAGGAWEVFADYGGGPNGLKIHRDGRIFVVCRKEGVVAFDPASGRRSTVAEGFDGKPFVGLNDLCFADNGDLYFTDPGHSSQRRPDGRVYRMTPDGAITLVCDGLPYPNGLVLSAGQETLFVALTRPLSVIRISLQPDAQGQRHHHWGTFLQLSGGLAGPDGLAVDDEGGLAVAHSGLATVWLFDRLGQPAARILSPAGIRTTNIAYGGPDLRDLYITESEQGCILRARVPVAGRAMYSHRAPA</sequence>
<accession>A0A317F6V4</accession>
<dbReference type="InterPro" id="IPR051262">
    <property type="entry name" value="SMP-30/CGR1_Lactonase"/>
</dbReference>
<feature type="binding site" evidence="2">
    <location>
        <position position="227"/>
    </location>
    <ligand>
        <name>a divalent metal cation</name>
        <dbReference type="ChEBI" id="CHEBI:60240"/>
    </ligand>
</feature>
<keyword evidence="2" id="KW-0862">Zinc</keyword>
<gene>
    <name evidence="4" type="ORF">DFH01_23575</name>
</gene>